<protein>
    <submittedName>
        <fullName evidence="1">Anthranilate/para-aminobenzoate synthases component I</fullName>
    </submittedName>
</protein>
<name>A0AAI8RC83_ENTMU</name>
<proteinExistence type="predicted"/>
<evidence type="ECO:0000313" key="2">
    <source>
        <dbReference type="Proteomes" id="UP000509460"/>
    </source>
</evidence>
<dbReference type="EMBL" id="AP019811">
    <property type="protein sequence ID" value="BBM16286.1"/>
    <property type="molecule type" value="Genomic_DNA"/>
</dbReference>
<geneLocation type="plasmid" evidence="2">
    <name>pem15-1a-1 dna</name>
</geneLocation>
<organism evidence="1 2">
    <name type="scientific">Enterococcus mundtii</name>
    <dbReference type="NCBI Taxonomy" id="53346"/>
    <lineage>
        <taxon>Bacteria</taxon>
        <taxon>Bacillati</taxon>
        <taxon>Bacillota</taxon>
        <taxon>Bacilli</taxon>
        <taxon>Lactobacillales</taxon>
        <taxon>Enterococcaceae</taxon>
        <taxon>Enterococcus</taxon>
    </lineage>
</organism>
<keyword evidence="1" id="KW-0614">Plasmid</keyword>
<evidence type="ECO:0000313" key="1">
    <source>
        <dbReference type="EMBL" id="BBM16286.1"/>
    </source>
</evidence>
<gene>
    <name evidence="1" type="ORF">EM151A_4057</name>
</gene>
<reference evidence="1 2" key="1">
    <citation type="submission" date="2019-07" db="EMBL/GenBank/DDBJ databases">
        <title>antibiotic susceptibility of plant-derived lactic acid bacteria.</title>
        <authorList>
            <person name="Sugiyama M."/>
            <person name="Noda M."/>
        </authorList>
    </citation>
    <scope>NUCLEOTIDE SEQUENCE [LARGE SCALE GENOMIC DNA]</scope>
    <source>
        <strain evidence="1 2">15-1A</strain>
        <plasmid evidence="2">pem15-1a-1 dna</plasmid>
    </source>
</reference>
<sequence>MKFLKPFRLRKTLKKMYVENLKTKNGDDEMEIIDVYDKKTLEYIESFEYTDENIIDYIADLHPMYERELIESSTGMLVFSTIGFLIFKATNEEWLEKIRPIIFDKRTEKVVINEVTVFDRRNMKNN</sequence>
<accession>A0AAI8RC83</accession>
<dbReference type="AlphaFoldDB" id="A0AAI8RC83"/>
<dbReference type="Proteomes" id="UP000509460">
    <property type="component" value="Plasmid pEM15-1A-1"/>
</dbReference>